<dbReference type="EMBL" id="MT143983">
    <property type="protein sequence ID" value="QJA44951.1"/>
    <property type="molecule type" value="Genomic_DNA"/>
</dbReference>
<dbReference type="EMBL" id="MT145188">
    <property type="protein sequence ID" value="QJI04668.1"/>
    <property type="molecule type" value="Genomic_DNA"/>
</dbReference>
<evidence type="ECO:0000313" key="3">
    <source>
        <dbReference type="EMBL" id="QJH96125.1"/>
    </source>
</evidence>
<evidence type="ECO:0000313" key="1">
    <source>
        <dbReference type="EMBL" id="QJA44951.1"/>
    </source>
</evidence>
<proteinExistence type="predicted"/>
<evidence type="ECO:0000313" key="4">
    <source>
        <dbReference type="EMBL" id="QJI04668.1"/>
    </source>
</evidence>
<accession>A0A6H1ZBZ3</accession>
<name>A0A6H1ZBZ3_9ZZZZ</name>
<gene>
    <name evidence="4" type="ORF">MM415A00105_0060</name>
    <name evidence="2" type="ORF">MM415B00347_0050</name>
    <name evidence="1" type="ORF">TM448A00170_0042</name>
    <name evidence="3" type="ORF">TM448B00622_0020</name>
</gene>
<reference evidence="1" key="1">
    <citation type="submission" date="2020-03" db="EMBL/GenBank/DDBJ databases">
        <title>The deep terrestrial virosphere.</title>
        <authorList>
            <person name="Holmfeldt K."/>
            <person name="Nilsson E."/>
            <person name="Simone D."/>
            <person name="Lopez-Fernandez M."/>
            <person name="Wu X."/>
            <person name="de Brujin I."/>
            <person name="Lundin D."/>
            <person name="Andersson A."/>
            <person name="Bertilsson S."/>
            <person name="Dopson M."/>
        </authorList>
    </citation>
    <scope>NUCLEOTIDE SEQUENCE</scope>
    <source>
        <strain evidence="4">MM415A00105</strain>
        <strain evidence="2">MM415B00347</strain>
        <strain evidence="1">TM448A00170</strain>
        <strain evidence="3">TM448B00622</strain>
    </source>
</reference>
<dbReference type="AlphaFoldDB" id="A0A6H1ZBZ3"/>
<dbReference type="EMBL" id="MT144640">
    <property type="protein sequence ID" value="QJH96125.1"/>
    <property type="molecule type" value="Genomic_DNA"/>
</dbReference>
<dbReference type="EMBL" id="MT141555">
    <property type="protein sequence ID" value="QJA66482.1"/>
    <property type="molecule type" value="Genomic_DNA"/>
</dbReference>
<organism evidence="1">
    <name type="scientific">viral metagenome</name>
    <dbReference type="NCBI Taxonomy" id="1070528"/>
    <lineage>
        <taxon>unclassified sequences</taxon>
        <taxon>metagenomes</taxon>
        <taxon>organismal metagenomes</taxon>
    </lineage>
</organism>
<sequence>MDKTTFDKYYHNILRKAADKRREKESEYFSTKDLLGNFRRIAIFRNTNTPITIMDLGAKSLQSISDMVNFEFGPNDALEDEKFSLQQWDEKFVDAINYLIKLYASIREDID</sequence>
<protein>
    <submittedName>
        <fullName evidence="1">Uncharacterized protein</fullName>
    </submittedName>
</protein>
<evidence type="ECO:0000313" key="2">
    <source>
        <dbReference type="EMBL" id="QJA66482.1"/>
    </source>
</evidence>